<evidence type="ECO:0000256" key="1">
    <source>
        <dbReference type="SAM" id="Phobius"/>
    </source>
</evidence>
<evidence type="ECO:0000313" key="2">
    <source>
        <dbReference type="EMBL" id="MBB5691564.1"/>
    </source>
</evidence>
<accession>A0A840YCE5</accession>
<dbReference type="AlphaFoldDB" id="A0A840YCE5"/>
<reference evidence="2 3" key="1">
    <citation type="submission" date="2020-08" db="EMBL/GenBank/DDBJ databases">
        <title>Genomic Encyclopedia of Type Strains, Phase IV (KMG-IV): sequencing the most valuable type-strain genomes for metagenomic binning, comparative biology and taxonomic classification.</title>
        <authorList>
            <person name="Goeker M."/>
        </authorList>
    </citation>
    <scope>NUCLEOTIDE SEQUENCE [LARGE SCALE GENOMIC DNA]</scope>
    <source>
        <strain evidence="2 3">DSM 25895</strain>
    </source>
</reference>
<gene>
    <name evidence="2" type="ORF">FHS88_003721</name>
</gene>
<keyword evidence="1" id="KW-0472">Membrane</keyword>
<keyword evidence="1" id="KW-0812">Transmembrane</keyword>
<dbReference type="EMBL" id="JACIJE010000014">
    <property type="protein sequence ID" value="MBB5691564.1"/>
    <property type="molecule type" value="Genomic_DNA"/>
</dbReference>
<keyword evidence="1" id="KW-1133">Transmembrane helix</keyword>
<evidence type="ECO:0000313" key="3">
    <source>
        <dbReference type="Proteomes" id="UP000562254"/>
    </source>
</evidence>
<feature type="transmembrane region" description="Helical" evidence="1">
    <location>
        <begin position="24"/>
        <end position="46"/>
    </location>
</feature>
<sequence length="49" mass="5265">MREASRAMPVELPAREEDDPARGFANGILLSLPLWGLIGVAAWALFQAG</sequence>
<keyword evidence="3" id="KW-1185">Reference proteome</keyword>
<proteinExistence type="predicted"/>
<organism evidence="2 3">
    <name type="scientific">Neoroseomonas alkaliterrae</name>
    <dbReference type="NCBI Taxonomy" id="1452450"/>
    <lineage>
        <taxon>Bacteria</taxon>
        <taxon>Pseudomonadati</taxon>
        <taxon>Pseudomonadota</taxon>
        <taxon>Alphaproteobacteria</taxon>
        <taxon>Acetobacterales</taxon>
        <taxon>Acetobacteraceae</taxon>
        <taxon>Neoroseomonas</taxon>
    </lineage>
</organism>
<name>A0A840YCE5_9PROT</name>
<dbReference type="Proteomes" id="UP000562254">
    <property type="component" value="Unassembled WGS sequence"/>
</dbReference>
<protein>
    <submittedName>
        <fullName evidence="2">Uncharacterized protein</fullName>
    </submittedName>
</protein>
<dbReference type="RefSeq" id="WP_184486970.1">
    <property type="nucleotide sequence ID" value="NZ_JAAEDJ010000103.1"/>
</dbReference>
<comment type="caution">
    <text evidence="2">The sequence shown here is derived from an EMBL/GenBank/DDBJ whole genome shotgun (WGS) entry which is preliminary data.</text>
</comment>